<gene>
    <name evidence="12" type="ORF">SAMN06295970_114154</name>
</gene>
<dbReference type="SUPFAM" id="SSF90123">
    <property type="entry name" value="ABC transporter transmembrane region"/>
    <property type="match status" value="1"/>
</dbReference>
<dbReference type="Gene3D" id="3.40.50.300">
    <property type="entry name" value="P-loop containing nucleotide triphosphate hydrolases"/>
    <property type="match status" value="1"/>
</dbReference>
<evidence type="ECO:0000256" key="5">
    <source>
        <dbReference type="ARBA" id="ARBA00022741"/>
    </source>
</evidence>
<keyword evidence="4 9" id="KW-0812">Transmembrane</keyword>
<dbReference type="InterPro" id="IPR003439">
    <property type="entry name" value="ABC_transporter-like_ATP-bd"/>
</dbReference>
<dbReference type="Proteomes" id="UP001158049">
    <property type="component" value="Unassembled WGS sequence"/>
</dbReference>
<feature type="transmembrane region" description="Helical" evidence="9">
    <location>
        <begin position="150"/>
        <end position="171"/>
    </location>
</feature>
<dbReference type="Pfam" id="PF06472">
    <property type="entry name" value="ABC_membrane_2"/>
    <property type="match status" value="1"/>
</dbReference>
<evidence type="ECO:0000259" key="11">
    <source>
        <dbReference type="PROSITE" id="PS50929"/>
    </source>
</evidence>
<keyword evidence="7 9" id="KW-1133">Transmembrane helix</keyword>
<keyword evidence="3" id="KW-1003">Cell membrane</keyword>
<proteinExistence type="predicted"/>
<dbReference type="InterPro" id="IPR017871">
    <property type="entry name" value="ABC_transporter-like_CS"/>
</dbReference>
<dbReference type="RefSeq" id="WP_283443616.1">
    <property type="nucleotide sequence ID" value="NZ_FXUL01000014.1"/>
</dbReference>
<keyword evidence="13" id="KW-1185">Reference proteome</keyword>
<keyword evidence="5" id="KW-0547">Nucleotide-binding</keyword>
<evidence type="ECO:0000256" key="8">
    <source>
        <dbReference type="ARBA" id="ARBA00023136"/>
    </source>
</evidence>
<dbReference type="PROSITE" id="PS00211">
    <property type="entry name" value="ABC_TRANSPORTER_1"/>
    <property type="match status" value="1"/>
</dbReference>
<feature type="transmembrane region" description="Helical" evidence="9">
    <location>
        <begin position="191"/>
        <end position="211"/>
    </location>
</feature>
<name>A0ABY1QFH4_9BURK</name>
<keyword evidence="6 12" id="KW-0067">ATP-binding</keyword>
<keyword evidence="2" id="KW-0813">Transport</keyword>
<feature type="transmembrane region" description="Helical" evidence="9">
    <location>
        <begin position="76"/>
        <end position="95"/>
    </location>
</feature>
<dbReference type="SUPFAM" id="SSF52540">
    <property type="entry name" value="P-loop containing nucleoside triphosphate hydrolases"/>
    <property type="match status" value="1"/>
</dbReference>
<evidence type="ECO:0000256" key="3">
    <source>
        <dbReference type="ARBA" id="ARBA00022475"/>
    </source>
</evidence>
<feature type="transmembrane region" description="Helical" evidence="9">
    <location>
        <begin position="35"/>
        <end position="56"/>
    </location>
</feature>
<evidence type="ECO:0000256" key="4">
    <source>
        <dbReference type="ARBA" id="ARBA00022692"/>
    </source>
</evidence>
<dbReference type="EMBL" id="FXUL01000014">
    <property type="protein sequence ID" value="SMP69172.1"/>
    <property type="molecule type" value="Genomic_DNA"/>
</dbReference>
<reference evidence="12 13" key="1">
    <citation type="submission" date="2017-05" db="EMBL/GenBank/DDBJ databases">
        <authorList>
            <person name="Varghese N."/>
            <person name="Submissions S."/>
        </authorList>
    </citation>
    <scope>NUCLEOTIDE SEQUENCE [LARGE SCALE GENOMIC DNA]</scope>
    <source>
        <strain evidence="12 13">DSM 26001</strain>
    </source>
</reference>
<dbReference type="InterPro" id="IPR011527">
    <property type="entry name" value="ABC1_TM_dom"/>
</dbReference>
<dbReference type="SMART" id="SM00382">
    <property type="entry name" value="AAA"/>
    <property type="match status" value="1"/>
</dbReference>
<dbReference type="Gene3D" id="1.20.1560.10">
    <property type="entry name" value="ABC transporter type 1, transmembrane domain"/>
    <property type="match status" value="1"/>
</dbReference>
<dbReference type="PANTHER" id="PTHR11384:SF59">
    <property type="entry name" value="LYSOSOMAL COBALAMIN TRANSPORTER ABCD4"/>
    <property type="match status" value="1"/>
</dbReference>
<dbReference type="InterPro" id="IPR036640">
    <property type="entry name" value="ABC1_TM_sf"/>
</dbReference>
<feature type="transmembrane region" description="Helical" evidence="9">
    <location>
        <begin position="276"/>
        <end position="294"/>
    </location>
</feature>
<evidence type="ECO:0000256" key="9">
    <source>
        <dbReference type="SAM" id="Phobius"/>
    </source>
</evidence>
<dbReference type="InterPro" id="IPR027417">
    <property type="entry name" value="P-loop_NTPase"/>
</dbReference>
<dbReference type="GO" id="GO:0005524">
    <property type="term" value="F:ATP binding"/>
    <property type="evidence" value="ECO:0007669"/>
    <property type="project" value="UniProtKB-KW"/>
</dbReference>
<feature type="domain" description="ABC transmembrane type-1" evidence="11">
    <location>
        <begin position="37"/>
        <end position="335"/>
    </location>
</feature>
<accession>A0ABY1QFH4</accession>
<dbReference type="CDD" id="cd03223">
    <property type="entry name" value="ABCD_peroxisomal_ALDP"/>
    <property type="match status" value="1"/>
</dbReference>
<sequence>MTAARQSDRTTNWRAVWRLIKPYWVSEEKWKARGLLATVVVLALGMVYLNVLFNEWNRVFYNALESKDFVTFKAQLWRFSYLAFIYIAVAIYKVYLTQALEIRWRGWMTRQYMDGWLSRQVYYRIEQASAADNPDQRIAEDLKFLTSGSLTLSLGLLSSVVTLVSFVGILWSVSGPLAFMLGGRDWVIPGYMVWFALAYAGIGSFLVARIGKPLVQQNFLQQRFEADFRFGLIRIRENAESVALYRGEAQEHAQLDSRFERIRENWWQIMRTTKRLNVASTFYAQFAIIFPFLVGAPRYFSGAITLGGLMQISSAFGQVQSALSWFIDAFTSLAEWKASVNRLAGFNLAIDTASHASSGIAVARNGVQDLTLSDVALQLPSGVPLTGPLSAAIGAGQRILVAGPSGCGKSTLFRAIAGIWPYGSGDIAIPAAATMLFLPQRGYLPIGSLRAAVSYPLAAGSYGDEDIVRYFGLCRLDHLATRLDDADNWSQRLSPGEQQRLAFVRVLLIRPDIVFLDEATSAMDGDTEAALYSLLANQLAGSTIVSIAHRETVVQYHDLRWQFVADGVQASDGGWLYRIDASVLPARRQDFASHASASRTQ</sequence>
<evidence type="ECO:0000256" key="7">
    <source>
        <dbReference type="ARBA" id="ARBA00022989"/>
    </source>
</evidence>
<feature type="domain" description="ABC transporter" evidence="10">
    <location>
        <begin position="370"/>
        <end position="591"/>
    </location>
</feature>
<comment type="caution">
    <text evidence="12">The sequence shown here is derived from an EMBL/GenBank/DDBJ whole genome shotgun (WGS) entry which is preliminary data.</text>
</comment>
<dbReference type="Pfam" id="PF00005">
    <property type="entry name" value="ABC_tran"/>
    <property type="match status" value="1"/>
</dbReference>
<evidence type="ECO:0000313" key="13">
    <source>
        <dbReference type="Proteomes" id="UP001158049"/>
    </source>
</evidence>
<dbReference type="PROSITE" id="PS50893">
    <property type="entry name" value="ABC_TRANSPORTER_2"/>
    <property type="match status" value="1"/>
</dbReference>
<evidence type="ECO:0000259" key="10">
    <source>
        <dbReference type="PROSITE" id="PS50893"/>
    </source>
</evidence>
<evidence type="ECO:0000313" key="12">
    <source>
        <dbReference type="EMBL" id="SMP69172.1"/>
    </source>
</evidence>
<evidence type="ECO:0000256" key="2">
    <source>
        <dbReference type="ARBA" id="ARBA00022448"/>
    </source>
</evidence>
<keyword evidence="8 9" id="KW-0472">Membrane</keyword>
<protein>
    <submittedName>
        <fullName evidence="12">ATP-binding cassette transporter</fullName>
    </submittedName>
</protein>
<evidence type="ECO:0000256" key="6">
    <source>
        <dbReference type="ARBA" id="ARBA00022840"/>
    </source>
</evidence>
<comment type="subcellular location">
    <subcellularLocation>
        <location evidence="1">Cell membrane</location>
        <topology evidence="1">Multi-pass membrane protein</topology>
    </subcellularLocation>
</comment>
<dbReference type="PANTHER" id="PTHR11384">
    <property type="entry name" value="ATP-BINDING CASSETTE, SUB-FAMILY D MEMBER"/>
    <property type="match status" value="1"/>
</dbReference>
<dbReference type="InterPro" id="IPR003593">
    <property type="entry name" value="AAA+_ATPase"/>
</dbReference>
<dbReference type="InterPro" id="IPR050835">
    <property type="entry name" value="ABC_transporter_sub-D"/>
</dbReference>
<organism evidence="12 13">
    <name type="scientific">Noviherbaspirillum suwonense</name>
    <dbReference type="NCBI Taxonomy" id="1224511"/>
    <lineage>
        <taxon>Bacteria</taxon>
        <taxon>Pseudomonadati</taxon>
        <taxon>Pseudomonadota</taxon>
        <taxon>Betaproteobacteria</taxon>
        <taxon>Burkholderiales</taxon>
        <taxon>Oxalobacteraceae</taxon>
        <taxon>Noviherbaspirillum</taxon>
    </lineage>
</organism>
<evidence type="ECO:0000256" key="1">
    <source>
        <dbReference type="ARBA" id="ARBA00004651"/>
    </source>
</evidence>
<dbReference type="PROSITE" id="PS50929">
    <property type="entry name" value="ABC_TM1F"/>
    <property type="match status" value="1"/>
</dbReference>